<gene>
    <name evidence="1" type="ORF">UFOPK3543_00948</name>
</gene>
<dbReference type="AlphaFoldDB" id="A0A6J7GE08"/>
<sequence>MEEQLVVGVEALLAQDEGVVDRREQRPPIERPRQAHRRRGELLKAIPVVVEYCGDVLERRTKRSAQFDAATPQPNDEWDVSLVVLPAVDVRVPAVLEGQDGLHFVEHLDARWNGHLDRVFAQQSMSEPVQRGDRRGIEVGEGVGTSFGGNGVVGPGPVVERPAHPIAQLGGCRFRKRDGRQVA</sequence>
<reference evidence="1" key="1">
    <citation type="submission" date="2020-05" db="EMBL/GenBank/DDBJ databases">
        <authorList>
            <person name="Chiriac C."/>
            <person name="Salcher M."/>
            <person name="Ghai R."/>
            <person name="Kavagutti S V."/>
        </authorList>
    </citation>
    <scope>NUCLEOTIDE SEQUENCE</scope>
</reference>
<name>A0A6J7GE08_9ZZZZ</name>
<accession>A0A6J7GE08</accession>
<protein>
    <submittedName>
        <fullName evidence="1">Unannotated protein</fullName>
    </submittedName>
</protein>
<organism evidence="1">
    <name type="scientific">freshwater metagenome</name>
    <dbReference type="NCBI Taxonomy" id="449393"/>
    <lineage>
        <taxon>unclassified sequences</taxon>
        <taxon>metagenomes</taxon>
        <taxon>ecological metagenomes</taxon>
    </lineage>
</organism>
<evidence type="ECO:0000313" key="1">
    <source>
        <dbReference type="EMBL" id="CAB4902720.1"/>
    </source>
</evidence>
<proteinExistence type="predicted"/>
<dbReference type="EMBL" id="CAFBMH010000025">
    <property type="protein sequence ID" value="CAB4902720.1"/>
    <property type="molecule type" value="Genomic_DNA"/>
</dbReference>